<dbReference type="InterPro" id="IPR004796">
    <property type="entry name" value="PTS_IIC_cello"/>
</dbReference>
<evidence type="ECO:0000256" key="7">
    <source>
        <dbReference type="ARBA" id="ARBA00022989"/>
    </source>
</evidence>
<dbReference type="InterPro" id="IPR051088">
    <property type="entry name" value="PTS_Sugar-EIIC/EIIB"/>
</dbReference>
<keyword evidence="8 9" id="KW-0472">Membrane</keyword>
<keyword evidence="6 10" id="KW-0812">Transmembrane</keyword>
<dbReference type="Proteomes" id="UP000182635">
    <property type="component" value="Unassembled WGS sequence"/>
</dbReference>
<evidence type="ECO:0000256" key="6">
    <source>
        <dbReference type="ARBA" id="ARBA00022692"/>
    </source>
</evidence>
<dbReference type="OrthoDB" id="1550290at2"/>
<evidence type="ECO:0000256" key="2">
    <source>
        <dbReference type="ARBA" id="ARBA00022448"/>
    </source>
</evidence>
<organism evidence="12 13">
    <name type="scientific">Ligilactobacillus ruminis DSM 20403 = NBRC 102161</name>
    <dbReference type="NCBI Taxonomy" id="1423798"/>
    <lineage>
        <taxon>Bacteria</taxon>
        <taxon>Bacillati</taxon>
        <taxon>Bacillota</taxon>
        <taxon>Bacilli</taxon>
        <taxon>Lactobacillales</taxon>
        <taxon>Lactobacillaceae</taxon>
        <taxon>Ligilactobacillus</taxon>
    </lineage>
</organism>
<evidence type="ECO:0000259" key="11">
    <source>
        <dbReference type="PROSITE" id="PS51105"/>
    </source>
</evidence>
<reference evidence="13" key="1">
    <citation type="submission" date="2016-10" db="EMBL/GenBank/DDBJ databases">
        <authorList>
            <person name="Varghese N."/>
            <person name="Submissions S."/>
        </authorList>
    </citation>
    <scope>NUCLEOTIDE SEQUENCE [LARGE SCALE GENOMIC DNA]</scope>
    <source>
        <strain evidence="13">DSM 20403</strain>
    </source>
</reference>
<feature type="transmembrane region" description="Helical" evidence="10">
    <location>
        <begin position="81"/>
        <end position="102"/>
    </location>
</feature>
<evidence type="ECO:0000256" key="10">
    <source>
        <dbReference type="SAM" id="Phobius"/>
    </source>
</evidence>
<feature type="domain" description="PTS EIIC type-3" evidence="11">
    <location>
        <begin position="12"/>
        <end position="432"/>
    </location>
</feature>
<feature type="transmembrane region" description="Helical" evidence="10">
    <location>
        <begin position="165"/>
        <end position="187"/>
    </location>
</feature>
<keyword evidence="3 9" id="KW-1003">Cell membrane</keyword>
<dbReference type="PIRSF" id="PIRSF006351">
    <property type="entry name" value="PTS_EIIC-Cellobiose"/>
    <property type="match status" value="1"/>
</dbReference>
<gene>
    <name evidence="12" type="ORF">SAMN02910432_01022</name>
</gene>
<evidence type="ECO:0000256" key="8">
    <source>
        <dbReference type="ARBA" id="ARBA00023136"/>
    </source>
</evidence>
<evidence type="ECO:0000256" key="9">
    <source>
        <dbReference type="PIRNR" id="PIRNR006351"/>
    </source>
</evidence>
<dbReference type="GO" id="GO:0008982">
    <property type="term" value="F:protein-N(PI)-phosphohistidine-sugar phosphotransferase activity"/>
    <property type="evidence" value="ECO:0007669"/>
    <property type="project" value="UniProtKB-UniRule"/>
</dbReference>
<accession>A0A1I2R696</accession>
<feature type="transmembrane region" description="Helical" evidence="10">
    <location>
        <begin position="235"/>
        <end position="258"/>
    </location>
</feature>
<dbReference type="GO" id="GO:0009401">
    <property type="term" value="P:phosphoenolpyruvate-dependent sugar phosphotransferase system"/>
    <property type="evidence" value="ECO:0007669"/>
    <property type="project" value="UniProtKB-KW"/>
</dbReference>
<protein>
    <recommendedName>
        <fullName evidence="9">Permease IIC component</fullName>
    </recommendedName>
</protein>
<dbReference type="PANTHER" id="PTHR33989">
    <property type="match status" value="1"/>
</dbReference>
<keyword evidence="5" id="KW-0598">Phosphotransferase system</keyword>
<dbReference type="InterPro" id="IPR004501">
    <property type="entry name" value="PTS_EIIC_3"/>
</dbReference>
<dbReference type="NCBIfam" id="NF007157">
    <property type="entry name" value="PRK09592.1"/>
    <property type="match status" value="1"/>
</dbReference>
<dbReference type="GO" id="GO:1901264">
    <property type="term" value="P:carbohydrate derivative transport"/>
    <property type="evidence" value="ECO:0007669"/>
    <property type="project" value="TreeGrafter"/>
</dbReference>
<evidence type="ECO:0000256" key="4">
    <source>
        <dbReference type="ARBA" id="ARBA00022597"/>
    </source>
</evidence>
<feature type="transmembrane region" description="Helical" evidence="10">
    <location>
        <begin position="37"/>
        <end position="61"/>
    </location>
</feature>
<feature type="transmembrane region" description="Helical" evidence="10">
    <location>
        <begin position="358"/>
        <end position="383"/>
    </location>
</feature>
<name>A0A1I2R696_9LACO</name>
<feature type="transmembrane region" description="Helical" evidence="10">
    <location>
        <begin position="307"/>
        <end position="326"/>
    </location>
</feature>
<dbReference type="AlphaFoldDB" id="A0A1I2R696"/>
<dbReference type="EMBL" id="FOPI01000014">
    <property type="protein sequence ID" value="SFG35573.1"/>
    <property type="molecule type" value="Genomic_DNA"/>
</dbReference>
<feature type="transmembrane region" description="Helical" evidence="10">
    <location>
        <begin position="208"/>
        <end position="229"/>
    </location>
</feature>
<proteinExistence type="predicted"/>
<comment type="function">
    <text evidence="9">The phosphoenolpyruvate-dependent sugar phosphotransferase system (PTS), a major carbohydrate active -transport system, catalyzes the phosphorylation of incoming sugar substrates concomitant with their translocation across the cell membrane.</text>
</comment>
<feature type="transmembrane region" description="Helical" evidence="10">
    <location>
        <begin position="265"/>
        <end position="287"/>
    </location>
</feature>
<feature type="transmembrane region" description="Helical" evidence="10">
    <location>
        <begin position="412"/>
        <end position="433"/>
    </location>
</feature>
<keyword evidence="2 9" id="KW-0813">Transport</keyword>
<evidence type="ECO:0000256" key="1">
    <source>
        <dbReference type="ARBA" id="ARBA00004651"/>
    </source>
</evidence>
<dbReference type="InterPro" id="IPR003352">
    <property type="entry name" value="PTS_EIIC"/>
</dbReference>
<dbReference type="GeneID" id="29802869"/>
<comment type="subcellular location">
    <subcellularLocation>
        <location evidence="1">Cell membrane</location>
        <topology evidence="1">Multi-pass membrane protein</topology>
    </subcellularLocation>
</comment>
<dbReference type="RefSeq" id="WP_014074152.1">
    <property type="nucleotide sequence ID" value="NZ_AYYL01000009.1"/>
</dbReference>
<evidence type="ECO:0000313" key="13">
    <source>
        <dbReference type="Proteomes" id="UP000182635"/>
    </source>
</evidence>
<evidence type="ECO:0000256" key="3">
    <source>
        <dbReference type="ARBA" id="ARBA00022475"/>
    </source>
</evidence>
<evidence type="ECO:0000313" key="12">
    <source>
        <dbReference type="EMBL" id="SFG35573.1"/>
    </source>
</evidence>
<feature type="transmembrane region" description="Helical" evidence="10">
    <location>
        <begin position="114"/>
        <end position="136"/>
    </location>
</feature>
<dbReference type="Pfam" id="PF02378">
    <property type="entry name" value="PTS_EIIC"/>
    <property type="match status" value="1"/>
</dbReference>
<keyword evidence="4 9" id="KW-0762">Sugar transport</keyword>
<evidence type="ECO:0000256" key="5">
    <source>
        <dbReference type="ARBA" id="ARBA00022683"/>
    </source>
</evidence>
<sequence>MAEKESNFTGWLNEKILPKVGKFANTRFVRAVMGAGYSIIAFTIVGSMFLVLSVLTQVITVPAFVDFYNSTLGRFNNLFTVIYNATLGITALFFTESFAYSYTKIYQQEENLDISPLSGAFLSLFALFVTVPQLVWKNGSAQFLTDTKNAVFSGYAVSGSGLTRIGATGIFTGLIISILSVQIYRLCVKKGWSIKMPNSVPKGVADSFTSLIPGFVIAFVVLIIDAILIMCHTDIFNLLYIPFSFVSGLVDTWWGVLIIVFLIHFLWFFGIHGATIITSFTGSFALANMVSNVDGGFHVFAGDFINSFITVGGSGATLGTALYMAFMARSRQIRELGKVAVVPGIFNINEPLLFGLPIVYNINLVIPFVLAPMASAMVGYLAIATHFVPKITAQQPWPTPVGLSGFIATQSWQGALVSVLATVVAAAIWFPFIRSYDLKLAKKEAEGATEA</sequence>
<dbReference type="NCBIfam" id="TIGR00410">
    <property type="entry name" value="lacE"/>
    <property type="match status" value="1"/>
</dbReference>
<keyword evidence="7 10" id="KW-1133">Transmembrane helix</keyword>
<dbReference type="GO" id="GO:0005886">
    <property type="term" value="C:plasma membrane"/>
    <property type="evidence" value="ECO:0007669"/>
    <property type="project" value="UniProtKB-SubCell"/>
</dbReference>
<dbReference type="PROSITE" id="PS51105">
    <property type="entry name" value="PTS_EIIC_TYPE_3"/>
    <property type="match status" value="1"/>
</dbReference>
<dbReference type="PANTHER" id="PTHR33989:SF8">
    <property type="entry name" value="PERMEASE IIC COMPONENT"/>
    <property type="match status" value="1"/>
</dbReference>